<feature type="transmembrane region" description="Helical" evidence="2">
    <location>
        <begin position="68"/>
        <end position="89"/>
    </location>
</feature>
<feature type="transmembrane region" description="Helical" evidence="2">
    <location>
        <begin position="225"/>
        <end position="242"/>
    </location>
</feature>
<feature type="domain" description="Prepilin type IV endopeptidase peptidase" evidence="3">
    <location>
        <begin position="105"/>
        <end position="211"/>
    </location>
</feature>
<evidence type="ECO:0000313" key="5">
    <source>
        <dbReference type="Proteomes" id="UP001521150"/>
    </source>
</evidence>
<dbReference type="Gene3D" id="1.20.120.1220">
    <property type="match status" value="1"/>
</dbReference>
<feature type="transmembrane region" description="Helical" evidence="2">
    <location>
        <begin position="7"/>
        <end position="26"/>
    </location>
</feature>
<dbReference type="Proteomes" id="UP001521150">
    <property type="component" value="Unassembled WGS sequence"/>
</dbReference>
<dbReference type="PANTHER" id="PTHR30487">
    <property type="entry name" value="TYPE 4 PREPILIN-LIKE PROTEINS LEADER PEPTIDE-PROCESSING ENZYME"/>
    <property type="match status" value="1"/>
</dbReference>
<protein>
    <submittedName>
        <fullName evidence="4">A24 family peptidase</fullName>
    </submittedName>
</protein>
<keyword evidence="2" id="KW-0472">Membrane</keyword>
<dbReference type="InterPro" id="IPR050882">
    <property type="entry name" value="Prepilin_peptidase/N-MTase"/>
</dbReference>
<dbReference type="EMBL" id="JAJVCN010000002">
    <property type="protein sequence ID" value="MCE7007100.1"/>
    <property type="molecule type" value="Genomic_DNA"/>
</dbReference>
<keyword evidence="5" id="KW-1185">Reference proteome</keyword>
<evidence type="ECO:0000313" key="4">
    <source>
        <dbReference type="EMBL" id="MCE7007100.1"/>
    </source>
</evidence>
<feature type="transmembrane region" description="Helical" evidence="2">
    <location>
        <begin position="151"/>
        <end position="171"/>
    </location>
</feature>
<feature type="transmembrane region" description="Helical" evidence="2">
    <location>
        <begin position="124"/>
        <end position="144"/>
    </location>
</feature>
<dbReference type="PANTHER" id="PTHR30487:SF0">
    <property type="entry name" value="PREPILIN LEADER PEPTIDASE_N-METHYLTRANSFERASE-RELATED"/>
    <property type="match status" value="1"/>
</dbReference>
<comment type="similarity">
    <text evidence="1">Belongs to the peptidase A24 family.</text>
</comment>
<organism evidence="4 5">
    <name type="scientific">Kibdelosporangium philippinense</name>
    <dbReference type="NCBI Taxonomy" id="211113"/>
    <lineage>
        <taxon>Bacteria</taxon>
        <taxon>Bacillati</taxon>
        <taxon>Actinomycetota</taxon>
        <taxon>Actinomycetes</taxon>
        <taxon>Pseudonocardiales</taxon>
        <taxon>Pseudonocardiaceae</taxon>
        <taxon>Kibdelosporangium</taxon>
    </lineage>
</organism>
<name>A0ABS8ZH50_9PSEU</name>
<feature type="transmembrane region" description="Helical" evidence="2">
    <location>
        <begin position="96"/>
        <end position="118"/>
    </location>
</feature>
<comment type="caution">
    <text evidence="4">The sequence shown here is derived from an EMBL/GenBank/DDBJ whole genome shotgun (WGS) entry which is preliminary data.</text>
</comment>
<gene>
    <name evidence="4" type="ORF">LWC34_30360</name>
</gene>
<feature type="transmembrane region" description="Helical" evidence="2">
    <location>
        <begin position="191"/>
        <end position="216"/>
    </location>
</feature>
<proteinExistence type="inferred from homology"/>
<dbReference type="Pfam" id="PF01478">
    <property type="entry name" value="Peptidase_A24"/>
    <property type="match status" value="1"/>
</dbReference>
<evidence type="ECO:0000256" key="2">
    <source>
        <dbReference type="SAM" id="Phobius"/>
    </source>
</evidence>
<evidence type="ECO:0000256" key="1">
    <source>
        <dbReference type="ARBA" id="ARBA00005801"/>
    </source>
</evidence>
<keyword evidence="2" id="KW-1133">Transmembrane helix</keyword>
<reference evidence="4 5" key="1">
    <citation type="submission" date="2021-12" db="EMBL/GenBank/DDBJ databases">
        <title>Genome sequence of Kibdelosporangium philippinense ATCC 49844.</title>
        <authorList>
            <person name="Fedorov E.A."/>
            <person name="Omeragic M."/>
            <person name="Shalygina K.F."/>
            <person name="Maclea K.S."/>
        </authorList>
    </citation>
    <scope>NUCLEOTIDE SEQUENCE [LARGE SCALE GENOMIC DNA]</scope>
    <source>
        <strain evidence="4 5">ATCC 49844</strain>
    </source>
</reference>
<dbReference type="InterPro" id="IPR000045">
    <property type="entry name" value="Prepilin_IV_endopep_pep"/>
</dbReference>
<accession>A0ABS8ZH50</accession>
<dbReference type="RefSeq" id="WP_233728492.1">
    <property type="nucleotide sequence ID" value="NZ_JAJVCN010000002.1"/>
</dbReference>
<evidence type="ECO:0000259" key="3">
    <source>
        <dbReference type="Pfam" id="PF01478"/>
    </source>
</evidence>
<sequence>MNVTMYAAFVGALAGLAMCLVVGWYIEVTQAEVQEARSTYIDRFQTWRQGKAQNVSSPLRVGCLDGHVRGSLAVLGAEVFLAGAFAILATRVYPPLVTVAMCWLTVLGGAAALVDTIAQRLPNIFTGSAYVGVTVVFAVQTLVVDHNAASFLRVLLSGAGLAAFYLLLAVISQGGLGFGDVKLSASVGTALGWIGVSAVFQATLLGSILACAALAVRRSRRNDRLAFGPFMFLSALLVLAWAP</sequence>
<keyword evidence="2" id="KW-0812">Transmembrane</keyword>